<dbReference type="PANTHER" id="PTHR42647:SF66">
    <property type="entry name" value="BOI-RELATED E3 UBIQUITIN-PROTEIN LIGASE 2-RELATED"/>
    <property type="match status" value="1"/>
</dbReference>
<reference evidence="5 6" key="1">
    <citation type="submission" date="2024-02" db="EMBL/GenBank/DDBJ databases">
        <title>High-quality chromosome-scale genome assembly of Pensacola bahiagrass (Paspalum notatum Flugge var. saurae).</title>
        <authorList>
            <person name="Vega J.M."/>
            <person name="Podio M."/>
            <person name="Orjuela J."/>
            <person name="Siena L.A."/>
            <person name="Pessino S.C."/>
            <person name="Combes M.C."/>
            <person name="Mariac C."/>
            <person name="Albertini E."/>
            <person name="Pupilli F."/>
            <person name="Ortiz J.P.A."/>
            <person name="Leblanc O."/>
        </authorList>
    </citation>
    <scope>NUCLEOTIDE SEQUENCE [LARGE SCALE GENOMIC DNA]</scope>
    <source>
        <strain evidence="5">R1</strain>
        <tissue evidence="5">Leaf</tissue>
    </source>
</reference>
<organism evidence="5 6">
    <name type="scientific">Paspalum notatum var. saurae</name>
    <dbReference type="NCBI Taxonomy" id="547442"/>
    <lineage>
        <taxon>Eukaryota</taxon>
        <taxon>Viridiplantae</taxon>
        <taxon>Streptophyta</taxon>
        <taxon>Embryophyta</taxon>
        <taxon>Tracheophyta</taxon>
        <taxon>Spermatophyta</taxon>
        <taxon>Magnoliopsida</taxon>
        <taxon>Liliopsida</taxon>
        <taxon>Poales</taxon>
        <taxon>Poaceae</taxon>
        <taxon>PACMAD clade</taxon>
        <taxon>Panicoideae</taxon>
        <taxon>Andropogonodae</taxon>
        <taxon>Paspaleae</taxon>
        <taxon>Paspalinae</taxon>
        <taxon>Paspalum</taxon>
    </lineage>
</organism>
<name>A0AAQ3TLB1_PASNO</name>
<keyword evidence="1" id="KW-0479">Metal-binding</keyword>
<evidence type="ECO:0008006" key="7">
    <source>
        <dbReference type="Google" id="ProtNLM"/>
    </source>
</evidence>
<evidence type="ECO:0000256" key="4">
    <source>
        <dbReference type="SAM" id="Coils"/>
    </source>
</evidence>
<keyword evidence="6" id="KW-1185">Reference proteome</keyword>
<dbReference type="AlphaFoldDB" id="A0AAQ3TLB1"/>
<evidence type="ECO:0000313" key="5">
    <source>
        <dbReference type="EMBL" id="WVZ75213.1"/>
    </source>
</evidence>
<evidence type="ECO:0000256" key="2">
    <source>
        <dbReference type="ARBA" id="ARBA00022771"/>
    </source>
</evidence>
<evidence type="ECO:0000256" key="3">
    <source>
        <dbReference type="ARBA" id="ARBA00022833"/>
    </source>
</evidence>
<keyword evidence="2" id="KW-0863">Zinc-finger</keyword>
<protein>
    <recommendedName>
        <fullName evidence="7">RING-type domain-containing protein</fullName>
    </recommendedName>
</protein>
<feature type="coiled-coil region" evidence="4">
    <location>
        <begin position="185"/>
        <end position="219"/>
    </location>
</feature>
<dbReference type="GO" id="GO:0008270">
    <property type="term" value="F:zinc ion binding"/>
    <property type="evidence" value="ECO:0007669"/>
    <property type="project" value="UniProtKB-KW"/>
</dbReference>
<gene>
    <name evidence="5" type="ORF">U9M48_023294</name>
</gene>
<dbReference type="Gene3D" id="3.30.40.10">
    <property type="entry name" value="Zinc/RING finger domain, C3HC4 (zinc finger)"/>
    <property type="match status" value="1"/>
</dbReference>
<dbReference type="Pfam" id="PF13920">
    <property type="entry name" value="zf-C3HC4_3"/>
    <property type="match status" value="1"/>
</dbReference>
<evidence type="ECO:0000256" key="1">
    <source>
        <dbReference type="ARBA" id="ARBA00022723"/>
    </source>
</evidence>
<accession>A0AAQ3TLB1</accession>
<keyword evidence="4" id="KW-0175">Coiled coil</keyword>
<sequence length="328" mass="34173">MAVQHAQYLAHAFPHDPRAITCRSSDPPFPPIYSSSPAGDGQRGHRVRVPRRARRRRLAAGNAAAFSDLTYSHNHNDGGRVAPSKRARLGDVAGALFVADLEGRRALPPPPPPFPVPVPPALAPAADVRSRLLCSAAASTSGRPAGGLLLSHLHRHGVEVDALIRIQRLRAALSGARRRHASAAASAAARRLRAAEAELARALARNADLDERLRQTAAEGQAWEDAARSHEAAAAGLRAALDDVLLRQPPPRCAGAEGDAESCCFEESGGGSGSGARAACRACGGAEACVLLLPCRHLCLCRGCEAGAQACPVCCAAMNASLHVLLPP</sequence>
<evidence type="ECO:0000313" key="6">
    <source>
        <dbReference type="Proteomes" id="UP001341281"/>
    </source>
</evidence>
<keyword evidence="3" id="KW-0862">Zinc</keyword>
<dbReference type="CDD" id="cd16649">
    <property type="entry name" value="mRING-HC-C3HC5_CGRF1-like"/>
    <property type="match status" value="1"/>
</dbReference>
<dbReference type="InterPro" id="IPR013083">
    <property type="entry name" value="Znf_RING/FYVE/PHD"/>
</dbReference>
<proteinExistence type="predicted"/>
<dbReference type="Proteomes" id="UP001341281">
    <property type="component" value="Chromosome 05"/>
</dbReference>
<dbReference type="PANTHER" id="PTHR42647">
    <property type="entry name" value="SBP (S-RIBONUCLEASE BINDING PROTEIN) FAMILY PROTEIN"/>
    <property type="match status" value="1"/>
</dbReference>
<dbReference type="GO" id="GO:0004842">
    <property type="term" value="F:ubiquitin-protein transferase activity"/>
    <property type="evidence" value="ECO:0007669"/>
    <property type="project" value="TreeGrafter"/>
</dbReference>
<dbReference type="EMBL" id="CP144749">
    <property type="protein sequence ID" value="WVZ75213.1"/>
    <property type="molecule type" value="Genomic_DNA"/>
</dbReference>